<protein>
    <submittedName>
        <fullName evidence="1">Uncharacterized protein</fullName>
    </submittedName>
</protein>
<comment type="caution">
    <text evidence="1">The sequence shown here is derived from an EMBL/GenBank/DDBJ whole genome shotgun (WGS) entry which is preliminary data.</text>
</comment>
<sequence>MSQNCQQFCYFIQCDKVSIGMDNIGPKTEEFLTQFGLAFAKSFPAAIFLRLKAEFEEEKAESDDSRELQYRDWDSITPSNLHSGLCYLRSGPNEGGFGRWSQVHLVELPDGNLGVFSDTKAAADSDPAKAKEVIRTAGYQLVRNVTEHYLGEVRSICAELDCDQPEVGYPRHAWALAHPFRVNRVFQLYKPPGNACACIGSKVQPLDTGSDSEPAGDAWKDVIEQCLARSSPRDLEKDELAIAFDLTVKKMSNQLADLANFSDDGTEGQILAHMAFIAVFEAACKPDVIEQMLRLPFGRLAAWLNARGGAASTIEKLVDTAWKKMQDEAKEKSESLVTTVKPMVQAILEKKAELHDLIRSKVGEKIGEKLSELLQPILTLVTDPLVQELRKGVSAAIAVFEKDAKALLPGSRITGPLTAETIADLDQLARDGSHTEKIDGAKVSLQEMLETAKRNCGDALDGLKPDECSTNWRQSLLELLDAMVFTAEEETGKAESAIESKALLGDVLEKAKLDGVALQKSFTSGLFVELLLGKLKNKTKDFTDPILETAQSNIPESMSDIIDLQAEYEALLEVSIGAAIEKTFEPKLQ</sequence>
<gene>
    <name evidence="1" type="ORF">BOX15_Mlig029607g3</name>
</gene>
<name>A0A267FYE1_9PLAT</name>
<dbReference type="PANTHER" id="PTHR14392:SF8">
    <property type="entry name" value="PH DOMAIN-CONTAINING PROTEIN DDB_G0267786"/>
    <property type="match status" value="1"/>
</dbReference>
<dbReference type="Proteomes" id="UP000215902">
    <property type="component" value="Unassembled WGS sequence"/>
</dbReference>
<dbReference type="InterPro" id="IPR026088">
    <property type="entry name" value="Niban-like"/>
</dbReference>
<evidence type="ECO:0000313" key="2">
    <source>
        <dbReference type="Proteomes" id="UP000215902"/>
    </source>
</evidence>
<accession>A0A267FYE1</accession>
<keyword evidence="2" id="KW-1185">Reference proteome</keyword>
<organism evidence="1 2">
    <name type="scientific">Macrostomum lignano</name>
    <dbReference type="NCBI Taxonomy" id="282301"/>
    <lineage>
        <taxon>Eukaryota</taxon>
        <taxon>Metazoa</taxon>
        <taxon>Spiralia</taxon>
        <taxon>Lophotrochozoa</taxon>
        <taxon>Platyhelminthes</taxon>
        <taxon>Rhabditophora</taxon>
        <taxon>Macrostomorpha</taxon>
        <taxon>Macrostomida</taxon>
        <taxon>Macrostomidae</taxon>
        <taxon>Macrostomum</taxon>
    </lineage>
</organism>
<dbReference type="PANTHER" id="PTHR14392">
    <property type="entry name" value="NIBAN FAMILY MEMBER"/>
    <property type="match status" value="1"/>
</dbReference>
<proteinExistence type="predicted"/>
<evidence type="ECO:0000313" key="1">
    <source>
        <dbReference type="EMBL" id="PAA77962.1"/>
    </source>
</evidence>
<reference evidence="1 2" key="1">
    <citation type="submission" date="2017-06" db="EMBL/GenBank/DDBJ databases">
        <title>A platform for efficient transgenesis in Macrostomum lignano, a flatworm model organism for stem cell research.</title>
        <authorList>
            <person name="Berezikov E."/>
        </authorList>
    </citation>
    <scope>NUCLEOTIDE SEQUENCE [LARGE SCALE GENOMIC DNA]</scope>
    <source>
        <strain evidence="1">DV1</strain>
        <tissue evidence="1">Whole organism</tissue>
    </source>
</reference>
<dbReference type="AlphaFoldDB" id="A0A267FYE1"/>
<dbReference type="EMBL" id="NIVC01000714">
    <property type="protein sequence ID" value="PAA77962.1"/>
    <property type="molecule type" value="Genomic_DNA"/>
</dbReference>